<dbReference type="InterPro" id="IPR052338">
    <property type="entry name" value="Transposase_5"/>
</dbReference>
<dbReference type="PANTHER" id="PTHR23022:SF135">
    <property type="entry name" value="SI:DKEY-77F5.3"/>
    <property type="match status" value="1"/>
</dbReference>
<name>A0ABN9MS96_9NEOB</name>
<evidence type="ECO:0000259" key="3">
    <source>
        <dbReference type="Pfam" id="PF13358"/>
    </source>
</evidence>
<comment type="caution">
    <text evidence="5">The sequence shown here is derived from an EMBL/GenBank/DDBJ whole genome shotgun (WGS) entry which is preliminary data.</text>
</comment>
<dbReference type="SUPFAM" id="SSF46689">
    <property type="entry name" value="Homeodomain-like"/>
    <property type="match status" value="1"/>
</dbReference>
<gene>
    <name evidence="5" type="ORF">RIMI_LOCUS22013491</name>
</gene>
<keyword evidence="6" id="KW-1185">Reference proteome</keyword>
<feature type="transmembrane region" description="Helical" evidence="2">
    <location>
        <begin position="207"/>
        <end position="229"/>
    </location>
</feature>
<dbReference type="EMBL" id="CAUEEQ010078115">
    <property type="protein sequence ID" value="CAJ0967168.1"/>
    <property type="molecule type" value="Genomic_DNA"/>
</dbReference>
<keyword evidence="2" id="KW-0812">Transmembrane</keyword>
<dbReference type="InterPro" id="IPR009057">
    <property type="entry name" value="Homeodomain-like_sf"/>
</dbReference>
<evidence type="ECO:0000259" key="4">
    <source>
        <dbReference type="Pfam" id="PF25787"/>
    </source>
</evidence>
<keyword evidence="2" id="KW-1133">Transmembrane helix</keyword>
<feature type="domain" description="Tc1-like transposase DDE" evidence="3">
    <location>
        <begin position="71"/>
        <end position="174"/>
    </location>
</feature>
<feature type="region of interest" description="Disordered" evidence="1">
    <location>
        <begin position="310"/>
        <end position="344"/>
    </location>
</feature>
<evidence type="ECO:0000256" key="2">
    <source>
        <dbReference type="SAM" id="Phobius"/>
    </source>
</evidence>
<evidence type="ECO:0008006" key="7">
    <source>
        <dbReference type="Google" id="ProtNLM"/>
    </source>
</evidence>
<evidence type="ECO:0000256" key="1">
    <source>
        <dbReference type="SAM" id="MobiDB-lite"/>
    </source>
</evidence>
<keyword evidence="2" id="KW-0472">Membrane</keyword>
<feature type="domain" description="Sleeping Beauty transposase HTH" evidence="4">
    <location>
        <begin position="1"/>
        <end position="52"/>
    </location>
</feature>
<sequence>MVKTKELSKNTRNKIVALHQAGKTESAIANQLGVKKSTVGAIIRKWKTYKTTDNLPRSGAPRKIPPRGVRMITRTGPGRLIRVHERMNGAMYREILSANLLPSARALKMKRGWVFQHDNDPKHTARATKEWLRKKHFKVLEWPSQSPDLNPIENLWRELKVRVAKRKAKNITALEEIGMEEWANIPTTVCGNLVKTYRKQQRNQHGYLAWLIPILILTGILVIIVIIIFTRCKKDRADGLEDQYCGAEPMRGIAEENKSVEDQDVTYCDVVIENGTASIIKKEESLRFLFLDIRGWTLNMHPRTDSDLIHQDKKKRTETPAPHTGCSNTKSQYRPFNGPQHITGKESNQELNVQNRVGGVCSSSVQSKRSGVAEC</sequence>
<protein>
    <recommendedName>
        <fullName evidence="7">Tc1-like transposase DDE domain-containing protein</fullName>
    </recommendedName>
</protein>
<dbReference type="InterPro" id="IPR038717">
    <property type="entry name" value="Tc1-like_DDE_dom"/>
</dbReference>
<dbReference type="Pfam" id="PF13358">
    <property type="entry name" value="DDE_3"/>
    <property type="match status" value="1"/>
</dbReference>
<dbReference type="Gene3D" id="3.30.420.10">
    <property type="entry name" value="Ribonuclease H-like superfamily/Ribonuclease H"/>
    <property type="match status" value="1"/>
</dbReference>
<dbReference type="Proteomes" id="UP001176940">
    <property type="component" value="Unassembled WGS sequence"/>
</dbReference>
<evidence type="ECO:0000313" key="5">
    <source>
        <dbReference type="EMBL" id="CAJ0967168.1"/>
    </source>
</evidence>
<accession>A0ABN9MS96</accession>
<organism evidence="5 6">
    <name type="scientific">Ranitomeya imitator</name>
    <name type="common">mimic poison frog</name>
    <dbReference type="NCBI Taxonomy" id="111125"/>
    <lineage>
        <taxon>Eukaryota</taxon>
        <taxon>Metazoa</taxon>
        <taxon>Chordata</taxon>
        <taxon>Craniata</taxon>
        <taxon>Vertebrata</taxon>
        <taxon>Euteleostomi</taxon>
        <taxon>Amphibia</taxon>
        <taxon>Batrachia</taxon>
        <taxon>Anura</taxon>
        <taxon>Neobatrachia</taxon>
        <taxon>Hyloidea</taxon>
        <taxon>Dendrobatidae</taxon>
        <taxon>Dendrobatinae</taxon>
        <taxon>Ranitomeya</taxon>
    </lineage>
</organism>
<reference evidence="5" key="1">
    <citation type="submission" date="2023-07" db="EMBL/GenBank/DDBJ databases">
        <authorList>
            <person name="Stuckert A."/>
        </authorList>
    </citation>
    <scope>NUCLEOTIDE SEQUENCE</scope>
</reference>
<proteinExistence type="predicted"/>
<feature type="compositionally biased region" description="Polar residues" evidence="1">
    <location>
        <begin position="325"/>
        <end position="334"/>
    </location>
</feature>
<evidence type="ECO:0000313" key="6">
    <source>
        <dbReference type="Proteomes" id="UP001176940"/>
    </source>
</evidence>
<dbReference type="InterPro" id="IPR036397">
    <property type="entry name" value="RNaseH_sf"/>
</dbReference>
<dbReference type="InterPro" id="IPR057667">
    <property type="entry name" value="HTH_SB"/>
</dbReference>
<dbReference type="Pfam" id="PF25787">
    <property type="entry name" value="HTH_SB"/>
    <property type="match status" value="1"/>
</dbReference>
<dbReference type="PANTHER" id="PTHR23022">
    <property type="entry name" value="TRANSPOSABLE ELEMENT-RELATED"/>
    <property type="match status" value="1"/>
</dbReference>